<evidence type="ECO:0000256" key="1">
    <source>
        <dbReference type="SAM" id="MobiDB-lite"/>
    </source>
</evidence>
<organism evidence="3 4">
    <name type="scientific">Lolium multiflorum</name>
    <name type="common">Italian ryegrass</name>
    <name type="synonym">Lolium perenne subsp. multiflorum</name>
    <dbReference type="NCBI Taxonomy" id="4521"/>
    <lineage>
        <taxon>Eukaryota</taxon>
        <taxon>Viridiplantae</taxon>
        <taxon>Streptophyta</taxon>
        <taxon>Embryophyta</taxon>
        <taxon>Tracheophyta</taxon>
        <taxon>Spermatophyta</taxon>
        <taxon>Magnoliopsida</taxon>
        <taxon>Liliopsida</taxon>
        <taxon>Poales</taxon>
        <taxon>Poaceae</taxon>
        <taxon>BOP clade</taxon>
        <taxon>Pooideae</taxon>
        <taxon>Poodae</taxon>
        <taxon>Poeae</taxon>
        <taxon>Poeae Chloroplast Group 2 (Poeae type)</taxon>
        <taxon>Loliodinae</taxon>
        <taxon>Loliinae</taxon>
        <taxon>Lolium</taxon>
    </lineage>
</organism>
<protein>
    <recommendedName>
        <fullName evidence="2">DUF6598 domain-containing protein</fullName>
    </recommendedName>
</protein>
<dbReference type="AlphaFoldDB" id="A0AAD8PUI1"/>
<evidence type="ECO:0000313" key="4">
    <source>
        <dbReference type="Proteomes" id="UP001231189"/>
    </source>
</evidence>
<dbReference type="EMBL" id="JAUUTY010000798">
    <property type="protein sequence ID" value="KAK1580273.1"/>
    <property type="molecule type" value="Genomic_DNA"/>
</dbReference>
<feature type="domain" description="DUF6598" evidence="2">
    <location>
        <begin position="86"/>
        <end position="140"/>
    </location>
</feature>
<name>A0AAD8PUI1_LOLMU</name>
<sequence>MAAAKKQEDRRKKEEENRKREERRLDLSRRSSAEEFWYPNQQESQYLGWNAGDYFAGGRTWDTDEITPVPPMYLTDDPSDGRSRESLHIVYIKVASIREDLRWPIDVFGMVTVRDILDYDRKRNIIFSRARSNCETISEEVICMCSYFTSCFLVFINICRRNI</sequence>
<gene>
    <name evidence="3" type="ORF">QYE76_017755</name>
</gene>
<dbReference type="PANTHER" id="PTHR33065:SF61">
    <property type="entry name" value="EXPRESSED PROTEIN"/>
    <property type="match status" value="1"/>
</dbReference>
<dbReference type="Proteomes" id="UP001231189">
    <property type="component" value="Unassembled WGS sequence"/>
</dbReference>
<keyword evidence="4" id="KW-1185">Reference proteome</keyword>
<reference evidence="3" key="1">
    <citation type="submission" date="2023-07" db="EMBL/GenBank/DDBJ databases">
        <title>A chromosome-level genome assembly of Lolium multiflorum.</title>
        <authorList>
            <person name="Chen Y."/>
            <person name="Copetti D."/>
            <person name="Kolliker R."/>
            <person name="Studer B."/>
        </authorList>
    </citation>
    <scope>NUCLEOTIDE SEQUENCE</scope>
    <source>
        <strain evidence="3">02402/16</strain>
        <tissue evidence="3">Leaf</tissue>
    </source>
</reference>
<comment type="caution">
    <text evidence="3">The sequence shown here is derived from an EMBL/GenBank/DDBJ whole genome shotgun (WGS) entry which is preliminary data.</text>
</comment>
<accession>A0AAD8PUI1</accession>
<dbReference type="PANTHER" id="PTHR33065">
    <property type="entry name" value="OS07G0486400 PROTEIN"/>
    <property type="match status" value="1"/>
</dbReference>
<dbReference type="Pfam" id="PF20241">
    <property type="entry name" value="DUF6598"/>
    <property type="match status" value="1"/>
</dbReference>
<evidence type="ECO:0000313" key="3">
    <source>
        <dbReference type="EMBL" id="KAK1580273.1"/>
    </source>
</evidence>
<feature type="region of interest" description="Disordered" evidence="1">
    <location>
        <begin position="1"/>
        <end position="29"/>
    </location>
</feature>
<dbReference type="InterPro" id="IPR046533">
    <property type="entry name" value="DUF6598"/>
</dbReference>
<proteinExistence type="predicted"/>
<evidence type="ECO:0000259" key="2">
    <source>
        <dbReference type="Pfam" id="PF20241"/>
    </source>
</evidence>